<dbReference type="EMBL" id="MT142517">
    <property type="protein sequence ID" value="QJA83762.1"/>
    <property type="molecule type" value="Genomic_DNA"/>
</dbReference>
<accession>A0A6M3J0S9</accession>
<gene>
    <name evidence="2" type="ORF">MM415A00253_0010</name>
    <name evidence="1" type="ORF">MM415B00618_0003</name>
</gene>
<evidence type="ECO:0000313" key="1">
    <source>
        <dbReference type="EMBL" id="QJA63576.1"/>
    </source>
</evidence>
<organism evidence="1">
    <name type="scientific">viral metagenome</name>
    <dbReference type="NCBI Taxonomy" id="1070528"/>
    <lineage>
        <taxon>unclassified sequences</taxon>
        <taxon>metagenomes</taxon>
        <taxon>organismal metagenomes</taxon>
    </lineage>
</organism>
<name>A0A6M3J0S9_9ZZZZ</name>
<sequence>MNEIRPSDWENLTFNIMSLSDKETVIDKFKEIGRYPDIKNLYSENADADKYMRYIILFYDIGSQLRIIYQDTGRRKYEAAILAGFRLNAKNKFTGSVEKSIYGFDPLTNKAIISYLRIIKNPTYAQLAIFQDSFYIESQKLKNPNEKTKDVIQNIIKLRSEIESLTKEFLSGDTSQKLIYDIYESIEEENLLLKPEDVAKKLSHNKKVANE</sequence>
<dbReference type="EMBL" id="MT141500">
    <property type="protein sequence ID" value="QJA63576.1"/>
    <property type="molecule type" value="Genomic_DNA"/>
</dbReference>
<dbReference type="AlphaFoldDB" id="A0A6M3J0S9"/>
<evidence type="ECO:0000313" key="2">
    <source>
        <dbReference type="EMBL" id="QJA83762.1"/>
    </source>
</evidence>
<reference evidence="1" key="1">
    <citation type="submission" date="2020-03" db="EMBL/GenBank/DDBJ databases">
        <title>The deep terrestrial virosphere.</title>
        <authorList>
            <person name="Holmfeldt K."/>
            <person name="Nilsson E."/>
            <person name="Simone D."/>
            <person name="Lopez-Fernandez M."/>
            <person name="Wu X."/>
            <person name="de Brujin I."/>
            <person name="Lundin D."/>
            <person name="Andersson A."/>
            <person name="Bertilsson S."/>
            <person name="Dopson M."/>
        </authorList>
    </citation>
    <scope>NUCLEOTIDE SEQUENCE</scope>
    <source>
        <strain evidence="2">MM415A00253</strain>
        <strain evidence="1">MM415B00618</strain>
    </source>
</reference>
<proteinExistence type="predicted"/>
<protein>
    <submittedName>
        <fullName evidence="1">Uncharacterized protein</fullName>
    </submittedName>
</protein>